<organism evidence="2 3">
    <name type="scientific">Ruminiclostridium sufflavum DSM 19573</name>
    <dbReference type="NCBI Taxonomy" id="1121337"/>
    <lineage>
        <taxon>Bacteria</taxon>
        <taxon>Bacillati</taxon>
        <taxon>Bacillota</taxon>
        <taxon>Clostridia</taxon>
        <taxon>Eubacteriales</taxon>
        <taxon>Oscillospiraceae</taxon>
        <taxon>Ruminiclostridium</taxon>
    </lineage>
</organism>
<dbReference type="OrthoDB" id="2455934at2"/>
<evidence type="ECO:0000313" key="3">
    <source>
        <dbReference type="Proteomes" id="UP000248132"/>
    </source>
</evidence>
<dbReference type="RefSeq" id="WP_110461957.1">
    <property type="nucleotide sequence ID" value="NZ_QKMR01000010.1"/>
</dbReference>
<dbReference type="EMBL" id="QKMR01000010">
    <property type="protein sequence ID" value="PYG87550.1"/>
    <property type="molecule type" value="Genomic_DNA"/>
</dbReference>
<proteinExistence type="predicted"/>
<name>A0A318XJQ0_9FIRM</name>
<keyword evidence="3" id="KW-1185">Reference proteome</keyword>
<gene>
    <name evidence="2" type="ORF">LY28_01918</name>
</gene>
<sequence length="254" mass="28902">MNNKTKAVLILLASASIMAGCSKYAEDCSFQTAEQMQEPQVNQLKELQKYNKFFFKDISIKNEYSYTGTVWGDNIFDRDSDNTDGYNNIKVKAKLKISQIAELSKGSVFEFNFSVMRDGGSKEEICDKYYLWVTEDNIFSFNPSKKTTDKNLYENGKFNYINYAKELEATGQLPDNDKTFLLSGSEDIYLNDGIWKTAIIVRKNVCTYTSNNSENSSNTKFIWDADRGLVYYSWGQGAKAAGIELYMDEAIIIG</sequence>
<protein>
    <submittedName>
        <fullName evidence="2">Uncharacterized protein</fullName>
    </submittedName>
</protein>
<feature type="chain" id="PRO_5039341929" evidence="1">
    <location>
        <begin position="20"/>
        <end position="254"/>
    </location>
</feature>
<feature type="signal peptide" evidence="1">
    <location>
        <begin position="1"/>
        <end position="19"/>
    </location>
</feature>
<dbReference type="PROSITE" id="PS51257">
    <property type="entry name" value="PROKAR_LIPOPROTEIN"/>
    <property type="match status" value="1"/>
</dbReference>
<keyword evidence="1" id="KW-0732">Signal</keyword>
<comment type="caution">
    <text evidence="2">The sequence shown here is derived from an EMBL/GenBank/DDBJ whole genome shotgun (WGS) entry which is preliminary data.</text>
</comment>
<evidence type="ECO:0000313" key="2">
    <source>
        <dbReference type="EMBL" id="PYG87550.1"/>
    </source>
</evidence>
<evidence type="ECO:0000256" key="1">
    <source>
        <dbReference type="SAM" id="SignalP"/>
    </source>
</evidence>
<reference evidence="2 3" key="1">
    <citation type="submission" date="2018-06" db="EMBL/GenBank/DDBJ databases">
        <title>Genomic Encyclopedia of Type Strains, Phase I: the one thousand microbial genomes (KMG-I) project.</title>
        <authorList>
            <person name="Kyrpides N."/>
        </authorList>
    </citation>
    <scope>NUCLEOTIDE SEQUENCE [LARGE SCALE GENOMIC DNA]</scope>
    <source>
        <strain evidence="2 3">DSM 19573</strain>
    </source>
</reference>
<dbReference type="Proteomes" id="UP000248132">
    <property type="component" value="Unassembled WGS sequence"/>
</dbReference>
<dbReference type="AlphaFoldDB" id="A0A318XJQ0"/>
<accession>A0A318XJQ0</accession>